<keyword evidence="9" id="KW-0943">RNA-mediated gene silencing</keyword>
<organism evidence="13 14">
    <name type="scientific">Actinia tenebrosa</name>
    <name type="common">Australian red waratah sea anemone</name>
    <dbReference type="NCBI Taxonomy" id="6105"/>
    <lineage>
        <taxon>Eukaryota</taxon>
        <taxon>Metazoa</taxon>
        <taxon>Cnidaria</taxon>
        <taxon>Anthozoa</taxon>
        <taxon>Hexacorallia</taxon>
        <taxon>Actiniaria</taxon>
        <taxon>Actiniidae</taxon>
        <taxon>Actinia</taxon>
    </lineage>
</organism>
<comment type="subcellular location">
    <subcellularLocation>
        <location evidence="1">Cytoplasm</location>
    </subcellularLocation>
</comment>
<comment type="similarity">
    <text evidence="2">Belongs to the DNA2/NAM7 helicase family. SDE3 subfamily.</text>
</comment>
<dbReference type="SMART" id="SM00382">
    <property type="entry name" value="AAA"/>
    <property type="match status" value="1"/>
</dbReference>
<dbReference type="Pfam" id="PF13087">
    <property type="entry name" value="AAA_12"/>
    <property type="match status" value="1"/>
</dbReference>
<evidence type="ECO:0000256" key="11">
    <source>
        <dbReference type="SAM" id="MobiDB-lite"/>
    </source>
</evidence>
<dbReference type="FunFam" id="3.40.50.300:FF:000864">
    <property type="entry name" value="Mov10-like RISC complex RNA helicase 1"/>
    <property type="match status" value="1"/>
</dbReference>
<dbReference type="GeneID" id="116307559"/>
<dbReference type="Pfam" id="PF21635">
    <property type="entry name" value="Mov-10_helical"/>
    <property type="match status" value="1"/>
</dbReference>
<evidence type="ECO:0000256" key="8">
    <source>
        <dbReference type="ARBA" id="ARBA00022840"/>
    </source>
</evidence>
<dbReference type="InterPro" id="IPR049079">
    <property type="entry name" value="Mov-10_helical"/>
</dbReference>
<dbReference type="Gene3D" id="3.40.50.300">
    <property type="entry name" value="P-loop containing nucleotide triphosphate hydrolases"/>
    <property type="match status" value="2"/>
</dbReference>
<dbReference type="PANTHER" id="PTHR45418:SF1">
    <property type="entry name" value="CANCER_TESTIS ANTIGEN 55"/>
    <property type="match status" value="1"/>
</dbReference>
<evidence type="ECO:0000256" key="5">
    <source>
        <dbReference type="ARBA" id="ARBA00022741"/>
    </source>
</evidence>
<dbReference type="InterPro" id="IPR025223">
    <property type="entry name" value="S1-like_RNA-bd_dom"/>
</dbReference>
<dbReference type="CDD" id="cd18078">
    <property type="entry name" value="DEXXQc_Mov10L1"/>
    <property type="match status" value="1"/>
</dbReference>
<feature type="region of interest" description="Disordered" evidence="11">
    <location>
        <begin position="19"/>
        <end position="47"/>
    </location>
</feature>
<dbReference type="InterPro" id="IPR049080">
    <property type="entry name" value="MOV-10-like_beta-barrel"/>
</dbReference>
<evidence type="ECO:0000256" key="3">
    <source>
        <dbReference type="ARBA" id="ARBA00012552"/>
    </source>
</evidence>
<evidence type="ECO:0000256" key="1">
    <source>
        <dbReference type="ARBA" id="ARBA00004496"/>
    </source>
</evidence>
<evidence type="ECO:0000259" key="12">
    <source>
        <dbReference type="SMART" id="SM00382"/>
    </source>
</evidence>
<evidence type="ECO:0000256" key="4">
    <source>
        <dbReference type="ARBA" id="ARBA00022490"/>
    </source>
</evidence>
<dbReference type="Gene3D" id="2.60.40.10">
    <property type="entry name" value="Immunoglobulins"/>
    <property type="match status" value="1"/>
</dbReference>
<evidence type="ECO:0000313" key="14">
    <source>
        <dbReference type="RefSeq" id="XP_031573706.1"/>
    </source>
</evidence>
<dbReference type="Pfam" id="PF14444">
    <property type="entry name" value="S1-like"/>
    <property type="match status" value="1"/>
</dbReference>
<name>A0A6P8J1C3_ACTTE</name>
<keyword evidence="7" id="KW-0347">Helicase</keyword>
<dbReference type="InterPro" id="IPR041677">
    <property type="entry name" value="DNA2/NAM7_AAA_11"/>
</dbReference>
<evidence type="ECO:0000256" key="6">
    <source>
        <dbReference type="ARBA" id="ARBA00022801"/>
    </source>
</evidence>
<sequence length="1438" mass="160510">MFNIISKFTGYVFGSDEDGNSSIAKNKDKSPQNPKDNSSKKVSNSVKKDEDLLRKSCYGKVSRLYDGAGVIDDEVYFTFDVIIGGSRLEVGNEVHFEAKRENNTSGWKATRVRRFKEWGTFQENGVIENAIGFATALKGDILELNNGMSFNMSVLKHQPYSPCKGDWVKVELERFTDDSLEIRGVKPLREKNLSGKVNSVFPGYGYINEEVYFTFGACVRGYRPCRGDDVQVTAVESVQGKCKWRAVNVEPKKIPKQNSPCVGNLQQFLGNKMAELLSDKHGIVISGNLDFGDIAIGQSRTLCINIKNTDDKEHTFKSWSFVRADPQFEIQLLSMENHSPVPQNSKRKTSESATRMLYCGMQIPSQETRNLNIKFTAKNLGRVKQLVVLAFDCGEIGRHVTSNVVDDHQDMLAPVTPYQRNRNRGREAWDRFVESGSRERWIVPGERPTRKTKLIFPIKLKMYSVPRDIRNCIMDDRDLTALVPVLTEPLTMQNHAAKFGTLLYAEELQMELDMREFDLQNVTMDLYREYLSLRVPGLAEGRPSLLIGDTVVASLTDGVYDAPKYEGYVHEVRKDDILLKFNEEFHKNFGLQSCDVTFYFNRSTIRRAHQAVEFAAQLGPEVMFPRKLEPKLPVVNLCLGSSNAEDTAETSNKEEDFLYNSNLNERQRAAVSRILSGQSRPTPYILFGPPGTGKTVTLVEAILQAFHRIPSSRIIACAPSNSAADLLAVRLQSSGFIQEGDMVRLNAVQRAQDIPETIVPYCLDTDRLTLAAHYRIIICTCSTSGQLFSLGLRAGHFTHVFVDEAGQATEPDCLIPMGLAAGGEGQIILAGDPHQLGPVLRSTLALEYGLNISLLERLMSRPLYTRDEARFIDHGCYDPLLVTKLVNNYRSHPVLLHLPSALFYHNELRVHADEKMRERFGEFEMLPKKGAPLVFHGVKGEDLREGNSPSWFNPAEAVQIIRYIQGLKKSEACSIKPTDIGIISPYKKQVEKIRLLLRRVGIDDVKVGSVEEFQGQERPVIIISTVRSDQSYIGSDVDHSIGFLSNPKRFNVAITRAQALLIVIGNPHVLCQDPYWCSLVQYCVMNDVYTGCDLPDLDSELYQEEFHYALNVISQIASNSESGNHGNDEETITDEVCATLKVDASASVSSSVTASNNTQQITTMHLSDKNLLKKDSQISEQGKHAANKNQNYENLVEHSLNELNSSASEKLENTFELSLVAKQHQSCVKTRDKESSCYDDEPDPRGYRTSSACLFEDAINGTSNGVYSENVLKATTGSPTDIGGFSRGLPGIEKTMSQQTDIFASKASLLQSQENQVYHKVGGNVTTKNDEGNGRIVITEGQKSNSKGDQTCKVPDSSCHGLTNFNNTLTSSNIHRENQVMKNVDSSNLQLKVDFTTSELGLPVDDPLVCVHVMNTSLPPNDASDEEDLEEFFIKPMN</sequence>
<keyword evidence="5" id="KW-0547">Nucleotide-binding</keyword>
<dbReference type="GO" id="GO:0005524">
    <property type="term" value="F:ATP binding"/>
    <property type="evidence" value="ECO:0007669"/>
    <property type="project" value="UniProtKB-KW"/>
</dbReference>
<evidence type="ECO:0000256" key="10">
    <source>
        <dbReference type="ARBA" id="ARBA00047984"/>
    </source>
</evidence>
<accession>A0A6P8J1C3</accession>
<dbReference type="OrthoDB" id="6513042at2759"/>
<feature type="domain" description="AAA+ ATPase" evidence="12">
    <location>
        <begin position="680"/>
        <end position="850"/>
    </location>
</feature>
<dbReference type="InterPro" id="IPR013783">
    <property type="entry name" value="Ig-like_fold"/>
</dbReference>
<proteinExistence type="inferred from homology"/>
<gene>
    <name evidence="14" type="primary">LOC116307559</name>
</gene>
<keyword evidence="4" id="KW-0963">Cytoplasm</keyword>
<dbReference type="InterPro" id="IPR047187">
    <property type="entry name" value="SF1_C_Upf1"/>
</dbReference>
<dbReference type="Gene3D" id="2.40.50.140">
    <property type="entry name" value="Nucleic acid-binding proteins"/>
    <property type="match status" value="1"/>
</dbReference>
<dbReference type="GO" id="GO:0005737">
    <property type="term" value="C:cytoplasm"/>
    <property type="evidence" value="ECO:0007669"/>
    <property type="project" value="UniProtKB-SubCell"/>
</dbReference>
<evidence type="ECO:0000313" key="13">
    <source>
        <dbReference type="Proteomes" id="UP000515163"/>
    </source>
</evidence>
<reference evidence="14" key="1">
    <citation type="submission" date="2025-08" db="UniProtKB">
        <authorList>
            <consortium name="RefSeq"/>
        </authorList>
    </citation>
    <scope>IDENTIFICATION</scope>
    <source>
        <tissue evidence="14">Tentacle</tissue>
    </source>
</reference>
<dbReference type="InterPro" id="IPR003593">
    <property type="entry name" value="AAA+_ATPase"/>
</dbReference>
<dbReference type="KEGG" id="aten:116307559"/>
<dbReference type="InParanoid" id="A0A6P8J1C3"/>
<dbReference type="Pfam" id="PF21634">
    <property type="entry name" value="MOV-10_beta-barrel"/>
    <property type="match status" value="1"/>
</dbReference>
<dbReference type="GO" id="GO:0031047">
    <property type="term" value="P:regulatory ncRNA-mediated gene silencing"/>
    <property type="evidence" value="ECO:0007669"/>
    <property type="project" value="UniProtKB-KW"/>
</dbReference>
<dbReference type="InterPro" id="IPR041679">
    <property type="entry name" value="DNA2/NAM7-like_C"/>
</dbReference>
<comment type="catalytic activity">
    <reaction evidence="10">
        <text>ATP + H2O = ADP + phosphate + H(+)</text>
        <dbReference type="Rhea" id="RHEA:13065"/>
        <dbReference type="ChEBI" id="CHEBI:15377"/>
        <dbReference type="ChEBI" id="CHEBI:15378"/>
        <dbReference type="ChEBI" id="CHEBI:30616"/>
        <dbReference type="ChEBI" id="CHEBI:43474"/>
        <dbReference type="ChEBI" id="CHEBI:456216"/>
        <dbReference type="EC" id="3.6.4.13"/>
    </reaction>
</comment>
<evidence type="ECO:0000256" key="7">
    <source>
        <dbReference type="ARBA" id="ARBA00022806"/>
    </source>
</evidence>
<dbReference type="Proteomes" id="UP000515163">
    <property type="component" value="Unplaced"/>
</dbReference>
<dbReference type="SUPFAM" id="SSF52540">
    <property type="entry name" value="P-loop containing nucleoside triphosphate hydrolases"/>
    <property type="match status" value="1"/>
</dbReference>
<dbReference type="RefSeq" id="XP_031573706.1">
    <property type="nucleotide sequence ID" value="XM_031717846.1"/>
</dbReference>
<dbReference type="InterPro" id="IPR012340">
    <property type="entry name" value="NA-bd_OB-fold"/>
</dbReference>
<keyword evidence="13" id="KW-1185">Reference proteome</keyword>
<dbReference type="FunCoup" id="A0A6P8J1C3">
    <property type="interactions" value="175"/>
</dbReference>
<dbReference type="CDD" id="cd18808">
    <property type="entry name" value="SF1_C_Upf1"/>
    <property type="match status" value="1"/>
</dbReference>
<dbReference type="PANTHER" id="PTHR45418">
    <property type="entry name" value="CANCER/TESTIS ANTIGEN 55"/>
    <property type="match status" value="1"/>
</dbReference>
<protein>
    <recommendedName>
        <fullName evidence="3">RNA helicase</fullName>
        <ecNumber evidence="3">3.6.4.13</ecNumber>
    </recommendedName>
</protein>
<dbReference type="InterPro" id="IPR027417">
    <property type="entry name" value="P-loop_NTPase"/>
</dbReference>
<keyword evidence="6" id="KW-0378">Hydrolase</keyword>
<dbReference type="GO" id="GO:0003724">
    <property type="term" value="F:RNA helicase activity"/>
    <property type="evidence" value="ECO:0007669"/>
    <property type="project" value="UniProtKB-EC"/>
</dbReference>
<dbReference type="EC" id="3.6.4.13" evidence="3"/>
<evidence type="ECO:0000256" key="9">
    <source>
        <dbReference type="ARBA" id="ARBA00023158"/>
    </source>
</evidence>
<evidence type="ECO:0000256" key="2">
    <source>
        <dbReference type="ARBA" id="ARBA00005601"/>
    </source>
</evidence>
<dbReference type="Pfam" id="PF13086">
    <property type="entry name" value="AAA_11"/>
    <property type="match status" value="2"/>
</dbReference>
<dbReference type="GO" id="GO:0016787">
    <property type="term" value="F:hydrolase activity"/>
    <property type="evidence" value="ECO:0007669"/>
    <property type="project" value="UniProtKB-KW"/>
</dbReference>
<keyword evidence="8" id="KW-0067">ATP-binding</keyword>